<gene>
    <name evidence="3" type="ORF">GA0070213_11453</name>
</gene>
<dbReference type="STRING" id="745366.GA0070213_11453"/>
<proteinExistence type="predicted"/>
<sequence length="594" mass="60922">MVTVSGRHRMRSNLRGAGAAAAATALVAVVAGSWFGYQQLAGPSCSGRIELSVSAAPEIAPAVRGAADDWVANGAAVGGTCIAVNVLSAESVDVAAAVASKHGATLAGVGQASGTAVTPDVWVPDSSTWLVRLKAGGASAFAPANGASIARSPVVVALPEPVATRIGWPNKELRWSDMLDQVTASKPLRAGIVEPTQDAAGLSGLLSLTAAASSTGEAGSPKAQEAMVGALRALATNRSSLRQDLLARFPRSTDPTAIANGLGAAALSEEDVIAYNNTKPPIKLAALYLDPAPIPLDFPFAVLPGIEPSKASAARVLFEALRSPDFKDRLAAQALRAPDGNWGSGFQAPTGAPSPANGGEKQVPPSGQGGAADLDPVAISTATTTWSVATQSGRMLCVIDVSGSMKKPVATANGASREQVTVAAASQGLGLFDDSWSIGLWTFSTNLQGSQDWKELVGIRPLSSNRGELQRGLASIRPSSGNTGLYDTVLAAYKKVQQDWEPGKVNSIVLFTDGKNEDDANGISQKGLLAQIKKLRDDEQPVQVIIIGIGTEVNRAELKSITDAAGGGAFVTTDPSKIGEIFLQAIALRPPAPR</sequence>
<dbReference type="EMBL" id="FMDM01000014">
    <property type="protein sequence ID" value="SCG74242.1"/>
    <property type="molecule type" value="Genomic_DNA"/>
</dbReference>
<dbReference type="SMART" id="SM00327">
    <property type="entry name" value="VWA"/>
    <property type="match status" value="1"/>
</dbReference>
<dbReference type="InterPro" id="IPR002035">
    <property type="entry name" value="VWF_A"/>
</dbReference>
<dbReference type="Pfam" id="PF13531">
    <property type="entry name" value="SBP_bac_11"/>
    <property type="match status" value="1"/>
</dbReference>
<dbReference type="Gene3D" id="3.40.50.410">
    <property type="entry name" value="von Willebrand factor, type A domain"/>
    <property type="match status" value="1"/>
</dbReference>
<name>A0A1C5JUJ6_9ACTN</name>
<dbReference type="AlphaFoldDB" id="A0A1C5JUJ6"/>
<evidence type="ECO:0000256" key="1">
    <source>
        <dbReference type="SAM" id="MobiDB-lite"/>
    </source>
</evidence>
<dbReference type="SUPFAM" id="SSF53850">
    <property type="entry name" value="Periplasmic binding protein-like II"/>
    <property type="match status" value="1"/>
</dbReference>
<evidence type="ECO:0000313" key="3">
    <source>
        <dbReference type="EMBL" id="SCG74242.1"/>
    </source>
</evidence>
<reference evidence="4" key="1">
    <citation type="submission" date="2016-06" db="EMBL/GenBank/DDBJ databases">
        <authorList>
            <person name="Varghese N."/>
            <person name="Submissions Spin"/>
        </authorList>
    </citation>
    <scope>NUCLEOTIDE SEQUENCE [LARGE SCALE GENOMIC DNA]</scope>
    <source>
        <strain evidence="4">DSM 45647</strain>
    </source>
</reference>
<evidence type="ECO:0000259" key="2">
    <source>
        <dbReference type="PROSITE" id="PS50234"/>
    </source>
</evidence>
<evidence type="ECO:0000313" key="4">
    <source>
        <dbReference type="Proteomes" id="UP000199360"/>
    </source>
</evidence>
<organism evidence="3 4">
    <name type="scientific">Micromonospora humi</name>
    <dbReference type="NCBI Taxonomy" id="745366"/>
    <lineage>
        <taxon>Bacteria</taxon>
        <taxon>Bacillati</taxon>
        <taxon>Actinomycetota</taxon>
        <taxon>Actinomycetes</taxon>
        <taxon>Micromonosporales</taxon>
        <taxon>Micromonosporaceae</taxon>
        <taxon>Micromonospora</taxon>
    </lineage>
</organism>
<dbReference type="SUPFAM" id="SSF53300">
    <property type="entry name" value="vWA-like"/>
    <property type="match status" value="1"/>
</dbReference>
<accession>A0A1C5JUJ6</accession>
<dbReference type="Pfam" id="PF00092">
    <property type="entry name" value="VWA"/>
    <property type="match status" value="1"/>
</dbReference>
<protein>
    <submittedName>
        <fullName evidence="3">von Willebrand factor type A domain-containing protein</fullName>
    </submittedName>
</protein>
<feature type="region of interest" description="Disordered" evidence="1">
    <location>
        <begin position="338"/>
        <end position="374"/>
    </location>
</feature>
<dbReference type="Proteomes" id="UP000199360">
    <property type="component" value="Unassembled WGS sequence"/>
</dbReference>
<keyword evidence="4" id="KW-1185">Reference proteome</keyword>
<feature type="domain" description="VWFA" evidence="2">
    <location>
        <begin position="394"/>
        <end position="586"/>
    </location>
</feature>
<dbReference type="InterPro" id="IPR036465">
    <property type="entry name" value="vWFA_dom_sf"/>
</dbReference>
<dbReference type="PROSITE" id="PS50234">
    <property type="entry name" value="VWFA"/>
    <property type="match status" value="1"/>
</dbReference>